<keyword evidence="2" id="KW-1185">Reference proteome</keyword>
<dbReference type="EMBL" id="AZBU02000010">
    <property type="protein sequence ID" value="TKR63276.1"/>
    <property type="molecule type" value="Genomic_DNA"/>
</dbReference>
<name>A0A4U5M3E5_STECR</name>
<protein>
    <submittedName>
        <fullName evidence="1">Uncharacterized protein</fullName>
    </submittedName>
</protein>
<gene>
    <name evidence="1" type="ORF">L596_027124</name>
</gene>
<dbReference type="AlphaFoldDB" id="A0A4U5M3E5"/>
<evidence type="ECO:0000313" key="2">
    <source>
        <dbReference type="Proteomes" id="UP000298663"/>
    </source>
</evidence>
<reference evidence="1 2" key="1">
    <citation type="journal article" date="2015" name="Genome Biol.">
        <title>Comparative genomics of Steinernema reveals deeply conserved gene regulatory networks.</title>
        <authorList>
            <person name="Dillman A.R."/>
            <person name="Macchietto M."/>
            <person name="Porter C.F."/>
            <person name="Rogers A."/>
            <person name="Williams B."/>
            <person name="Antoshechkin I."/>
            <person name="Lee M.M."/>
            <person name="Goodwin Z."/>
            <person name="Lu X."/>
            <person name="Lewis E.E."/>
            <person name="Goodrich-Blair H."/>
            <person name="Stock S.P."/>
            <person name="Adams B.J."/>
            <person name="Sternberg P.W."/>
            <person name="Mortazavi A."/>
        </authorList>
    </citation>
    <scope>NUCLEOTIDE SEQUENCE [LARGE SCALE GENOMIC DNA]</scope>
    <source>
        <strain evidence="1 2">ALL</strain>
    </source>
</reference>
<proteinExistence type="predicted"/>
<reference evidence="1 2" key="2">
    <citation type="journal article" date="2019" name="G3 (Bethesda)">
        <title>Hybrid Assembly of the Genome of the Entomopathogenic Nematode Steinernema carpocapsae Identifies the X-Chromosome.</title>
        <authorList>
            <person name="Serra L."/>
            <person name="Macchietto M."/>
            <person name="Macias-Munoz A."/>
            <person name="McGill C.J."/>
            <person name="Rodriguez I.M."/>
            <person name="Rodriguez B."/>
            <person name="Murad R."/>
            <person name="Mortazavi A."/>
        </authorList>
    </citation>
    <scope>NUCLEOTIDE SEQUENCE [LARGE SCALE GENOMIC DNA]</scope>
    <source>
        <strain evidence="1 2">ALL</strain>
    </source>
</reference>
<accession>A0A4U5M3E5</accession>
<organism evidence="1 2">
    <name type="scientific">Steinernema carpocapsae</name>
    <name type="common">Entomopathogenic nematode</name>
    <dbReference type="NCBI Taxonomy" id="34508"/>
    <lineage>
        <taxon>Eukaryota</taxon>
        <taxon>Metazoa</taxon>
        <taxon>Ecdysozoa</taxon>
        <taxon>Nematoda</taxon>
        <taxon>Chromadorea</taxon>
        <taxon>Rhabditida</taxon>
        <taxon>Tylenchina</taxon>
        <taxon>Panagrolaimomorpha</taxon>
        <taxon>Strongyloidoidea</taxon>
        <taxon>Steinernematidae</taxon>
        <taxon>Steinernema</taxon>
    </lineage>
</organism>
<dbReference type="Proteomes" id="UP000298663">
    <property type="component" value="Unassembled WGS sequence"/>
</dbReference>
<evidence type="ECO:0000313" key="1">
    <source>
        <dbReference type="EMBL" id="TKR63276.1"/>
    </source>
</evidence>
<comment type="caution">
    <text evidence="1">The sequence shown here is derived from an EMBL/GenBank/DDBJ whole genome shotgun (WGS) entry which is preliminary data.</text>
</comment>
<sequence>MEERGLIHLRFEYISLNYYGPVFKEFVATQIKSKRMRLLRIDGIWPSSFKNVLQTYESTNSNATIAFQSECKTLIEIDKEFFQLLLDRFMEDMHNIGILYGILEFDRKKLKDIRKELQISGKDSKLSLPESDDVILWKSPKKSGSIWFEEKRVTVFTGQN</sequence>